<dbReference type="Pfam" id="PF02525">
    <property type="entry name" value="Flavodoxin_2"/>
    <property type="match status" value="1"/>
</dbReference>
<evidence type="ECO:0000259" key="3">
    <source>
        <dbReference type="Pfam" id="PF02525"/>
    </source>
</evidence>
<dbReference type="EC" id="1.-.-.-" evidence="5"/>
<dbReference type="GO" id="GO:0003955">
    <property type="term" value="F:NAD(P)H dehydrogenase (quinone) activity"/>
    <property type="evidence" value="ECO:0007669"/>
    <property type="project" value="TreeGrafter"/>
</dbReference>
<evidence type="ECO:0000256" key="1">
    <source>
        <dbReference type="ARBA" id="ARBA00006252"/>
    </source>
</evidence>
<evidence type="ECO:0000256" key="2">
    <source>
        <dbReference type="ARBA" id="ARBA00023002"/>
    </source>
</evidence>
<feature type="domain" description="Flavodoxin-like fold" evidence="3">
    <location>
        <begin position="1"/>
        <end position="187"/>
    </location>
</feature>
<dbReference type="OrthoDB" id="9798454at2"/>
<dbReference type="EMBL" id="JARRTL010000010">
    <property type="protein sequence ID" value="MEC0485524.1"/>
    <property type="molecule type" value="Genomic_DNA"/>
</dbReference>
<proteinExistence type="inferred from homology"/>
<dbReference type="AlphaFoldDB" id="A0A0T6BT04"/>
<evidence type="ECO:0000313" key="4">
    <source>
        <dbReference type="EMBL" id="KRT94792.1"/>
    </source>
</evidence>
<dbReference type="InterPro" id="IPR051545">
    <property type="entry name" value="NAD(P)H_dehydrogenase_qn"/>
</dbReference>
<keyword evidence="7" id="KW-1185">Reference proteome</keyword>
<comment type="caution">
    <text evidence="4">The sequence shown here is derived from an EMBL/GenBank/DDBJ whole genome shotgun (WGS) entry which is preliminary data.</text>
</comment>
<dbReference type="InterPro" id="IPR029039">
    <property type="entry name" value="Flavoprotein-like_sf"/>
</dbReference>
<evidence type="ECO:0000313" key="7">
    <source>
        <dbReference type="Proteomes" id="UP001341297"/>
    </source>
</evidence>
<gene>
    <name evidence="4" type="ORF">AB447_214160</name>
    <name evidence="5" type="ORF">P8828_11835</name>
</gene>
<dbReference type="Gene3D" id="3.40.50.360">
    <property type="match status" value="1"/>
</dbReference>
<dbReference type="EMBL" id="LECW02000005">
    <property type="protein sequence ID" value="KRT94792.1"/>
    <property type="molecule type" value="Genomic_DNA"/>
</dbReference>
<dbReference type="PANTHER" id="PTHR10204">
    <property type="entry name" value="NAD P H OXIDOREDUCTASE-RELATED"/>
    <property type="match status" value="1"/>
</dbReference>
<dbReference type="EC" id="1.6.99.-" evidence="5"/>
<dbReference type="PANTHER" id="PTHR10204:SF34">
    <property type="entry name" value="NAD(P)H DEHYDROGENASE [QUINONE] 1 ISOFORM 1"/>
    <property type="match status" value="1"/>
</dbReference>
<sequence>MKHLIVYAHPYNKSFNHAIKETAANTLRAAGEEVAIRDLYELKFDPVLSGEDIAGFKNGKTASDILTEQQYISWADVITFIYPIWWTGLPAIMKGYIDRVFSYGFAYKYEAGVQHGLLKGKKAVIINTQGKSHHEYQALGMDKALRLTSDRGIFEYCGFEVIHHAFLESVPVSTLEKREHWLNEIEELMKSIAINA</sequence>
<dbReference type="Proteomes" id="UP000036168">
    <property type="component" value="Unassembled WGS sequence"/>
</dbReference>
<reference evidence="4 6" key="1">
    <citation type="journal article" date="2015" name="Int. J. Syst. Evol. Microbiol.">
        <title>Bacillus glycinifermentans sp. nov., isolated from fermented soybean paste.</title>
        <authorList>
            <person name="Kim S.J."/>
            <person name="Dunlap C.A."/>
            <person name="Kwon S.W."/>
            <person name="Rooney A.P."/>
        </authorList>
    </citation>
    <scope>NUCLEOTIDE SEQUENCE [LARGE SCALE GENOMIC DNA]</scope>
    <source>
        <strain evidence="4 6">GO-13</strain>
    </source>
</reference>
<protein>
    <submittedName>
        <fullName evidence="4">NAD(P)H dehydrogenase</fullName>
    </submittedName>
    <submittedName>
        <fullName evidence="5">NAD(P)H-dependent oxidoreductase</fullName>
        <ecNumber evidence="5">1.-.-.-</ecNumber>
        <ecNumber evidence="5">1.6.99.-</ecNumber>
    </submittedName>
</protein>
<accession>A0A0T6BT04</accession>
<evidence type="ECO:0000313" key="6">
    <source>
        <dbReference type="Proteomes" id="UP000036168"/>
    </source>
</evidence>
<dbReference type="InterPro" id="IPR003680">
    <property type="entry name" value="Flavodoxin_fold"/>
</dbReference>
<reference evidence="5 7" key="3">
    <citation type="submission" date="2023-03" db="EMBL/GenBank/DDBJ databases">
        <title>Agriculturally important microbes genome sequencing.</title>
        <authorList>
            <person name="Dunlap C."/>
        </authorList>
    </citation>
    <scope>NUCLEOTIDE SEQUENCE [LARGE SCALE GENOMIC DNA]</scope>
    <source>
        <strain evidence="5 7">CBP-3203</strain>
    </source>
</reference>
<dbReference type="GO" id="GO:0005829">
    <property type="term" value="C:cytosol"/>
    <property type="evidence" value="ECO:0007669"/>
    <property type="project" value="TreeGrafter"/>
</dbReference>
<name>A0A0T6BT04_9BACI</name>
<reference evidence="4" key="2">
    <citation type="submission" date="2015-10" db="EMBL/GenBank/DDBJ databases">
        <authorList>
            <person name="Gilbert D.G."/>
        </authorList>
    </citation>
    <scope>NUCLEOTIDE SEQUENCE</scope>
    <source>
        <strain evidence="4">GO-13</strain>
    </source>
</reference>
<dbReference type="RefSeq" id="WP_048353914.1">
    <property type="nucleotide sequence ID" value="NZ_CP023481.1"/>
</dbReference>
<dbReference type="Proteomes" id="UP001341297">
    <property type="component" value="Unassembled WGS sequence"/>
</dbReference>
<dbReference type="SUPFAM" id="SSF52218">
    <property type="entry name" value="Flavoproteins"/>
    <property type="match status" value="1"/>
</dbReference>
<evidence type="ECO:0000313" key="5">
    <source>
        <dbReference type="EMBL" id="MEC0485524.1"/>
    </source>
</evidence>
<keyword evidence="2 5" id="KW-0560">Oxidoreductase</keyword>
<comment type="similarity">
    <text evidence="1">Belongs to the NAD(P)H dehydrogenase (quinone) family.</text>
</comment>
<organism evidence="4 6">
    <name type="scientific">Bacillus glycinifermentans</name>
    <dbReference type="NCBI Taxonomy" id="1664069"/>
    <lineage>
        <taxon>Bacteria</taxon>
        <taxon>Bacillati</taxon>
        <taxon>Bacillota</taxon>
        <taxon>Bacilli</taxon>
        <taxon>Bacillales</taxon>
        <taxon>Bacillaceae</taxon>
        <taxon>Bacillus</taxon>
    </lineage>
</organism>